<evidence type="ECO:0000256" key="1">
    <source>
        <dbReference type="ARBA" id="ARBA00000085"/>
    </source>
</evidence>
<evidence type="ECO:0000256" key="7">
    <source>
        <dbReference type="ARBA" id="ARBA00022777"/>
    </source>
</evidence>
<dbReference type="GO" id="GO:0000155">
    <property type="term" value="F:phosphorelay sensor kinase activity"/>
    <property type="evidence" value="ECO:0007669"/>
    <property type="project" value="InterPro"/>
</dbReference>
<keyword evidence="8 11" id="KW-1133">Transmembrane helix</keyword>
<dbReference type="InterPro" id="IPR005467">
    <property type="entry name" value="His_kinase_dom"/>
</dbReference>
<feature type="domain" description="Histidine kinase" evidence="12">
    <location>
        <begin position="245"/>
        <end position="462"/>
    </location>
</feature>
<dbReference type="SUPFAM" id="SSF47384">
    <property type="entry name" value="Homodimeric domain of signal transducing histidine kinase"/>
    <property type="match status" value="1"/>
</dbReference>
<evidence type="ECO:0000256" key="9">
    <source>
        <dbReference type="ARBA" id="ARBA00023012"/>
    </source>
</evidence>
<keyword evidence="15" id="KW-1185">Reference proteome</keyword>
<comment type="subcellular location">
    <subcellularLocation>
        <location evidence="2">Membrane</location>
    </subcellularLocation>
</comment>
<dbReference type="InterPro" id="IPR036890">
    <property type="entry name" value="HATPase_C_sf"/>
</dbReference>
<dbReference type="OrthoDB" id="9796330at2"/>
<comment type="catalytic activity">
    <reaction evidence="1">
        <text>ATP + protein L-histidine = ADP + protein N-phospho-L-histidine.</text>
        <dbReference type="EC" id="2.7.13.3"/>
    </reaction>
</comment>
<dbReference type="SMART" id="SM00387">
    <property type="entry name" value="HATPase_c"/>
    <property type="match status" value="1"/>
</dbReference>
<evidence type="ECO:0000256" key="8">
    <source>
        <dbReference type="ARBA" id="ARBA00022989"/>
    </source>
</evidence>
<dbReference type="InterPro" id="IPR004358">
    <property type="entry name" value="Sig_transdc_His_kin-like_C"/>
</dbReference>
<feature type="domain" description="HAMP" evidence="13">
    <location>
        <begin position="184"/>
        <end position="237"/>
    </location>
</feature>
<gene>
    <name evidence="14" type="ORF">D0Y96_18760</name>
</gene>
<evidence type="ECO:0000256" key="5">
    <source>
        <dbReference type="ARBA" id="ARBA00022679"/>
    </source>
</evidence>
<keyword evidence="6 11" id="KW-0812">Transmembrane</keyword>
<evidence type="ECO:0000256" key="6">
    <source>
        <dbReference type="ARBA" id="ARBA00022692"/>
    </source>
</evidence>
<keyword evidence="4" id="KW-0597">Phosphoprotein</keyword>
<organism evidence="14 15">
    <name type="scientific">Paracidobacterium acidisoli</name>
    <dbReference type="NCBI Taxonomy" id="2303751"/>
    <lineage>
        <taxon>Bacteria</taxon>
        <taxon>Pseudomonadati</taxon>
        <taxon>Acidobacteriota</taxon>
        <taxon>Terriglobia</taxon>
        <taxon>Terriglobales</taxon>
        <taxon>Acidobacteriaceae</taxon>
        <taxon>Paracidobacterium</taxon>
    </lineage>
</organism>
<proteinExistence type="predicted"/>
<dbReference type="PANTHER" id="PTHR45436:SF5">
    <property type="entry name" value="SENSOR HISTIDINE KINASE TRCS"/>
    <property type="match status" value="1"/>
</dbReference>
<dbReference type="PRINTS" id="PR00344">
    <property type="entry name" value="BCTRLSENSOR"/>
</dbReference>
<dbReference type="InterPro" id="IPR003594">
    <property type="entry name" value="HATPase_dom"/>
</dbReference>
<evidence type="ECO:0000259" key="13">
    <source>
        <dbReference type="PROSITE" id="PS50885"/>
    </source>
</evidence>
<dbReference type="PANTHER" id="PTHR45436">
    <property type="entry name" value="SENSOR HISTIDINE KINASE YKOH"/>
    <property type="match status" value="1"/>
</dbReference>
<dbReference type="AlphaFoldDB" id="A0A372IJZ1"/>
<evidence type="ECO:0000256" key="11">
    <source>
        <dbReference type="SAM" id="Phobius"/>
    </source>
</evidence>
<evidence type="ECO:0000256" key="10">
    <source>
        <dbReference type="ARBA" id="ARBA00023136"/>
    </source>
</evidence>
<evidence type="ECO:0000256" key="3">
    <source>
        <dbReference type="ARBA" id="ARBA00012438"/>
    </source>
</evidence>
<dbReference type="Gene3D" id="6.10.340.10">
    <property type="match status" value="1"/>
</dbReference>
<dbReference type="SUPFAM" id="SSF55874">
    <property type="entry name" value="ATPase domain of HSP90 chaperone/DNA topoisomerase II/histidine kinase"/>
    <property type="match status" value="1"/>
</dbReference>
<name>A0A372IJZ1_9BACT</name>
<evidence type="ECO:0000313" key="14">
    <source>
        <dbReference type="EMBL" id="RFU15175.1"/>
    </source>
</evidence>
<dbReference type="SMART" id="SM00304">
    <property type="entry name" value="HAMP"/>
    <property type="match status" value="1"/>
</dbReference>
<dbReference type="Proteomes" id="UP000264702">
    <property type="component" value="Unassembled WGS sequence"/>
</dbReference>
<keyword evidence="10 11" id="KW-0472">Membrane</keyword>
<dbReference type="Gene3D" id="3.30.565.10">
    <property type="entry name" value="Histidine kinase-like ATPase, C-terminal domain"/>
    <property type="match status" value="1"/>
</dbReference>
<dbReference type="GO" id="GO:0005886">
    <property type="term" value="C:plasma membrane"/>
    <property type="evidence" value="ECO:0007669"/>
    <property type="project" value="TreeGrafter"/>
</dbReference>
<evidence type="ECO:0000313" key="15">
    <source>
        <dbReference type="Proteomes" id="UP000264702"/>
    </source>
</evidence>
<dbReference type="SMART" id="SM00388">
    <property type="entry name" value="HisKA"/>
    <property type="match status" value="1"/>
</dbReference>
<dbReference type="Pfam" id="PF00512">
    <property type="entry name" value="HisKA"/>
    <property type="match status" value="1"/>
</dbReference>
<keyword evidence="9" id="KW-0902">Two-component regulatory system</keyword>
<dbReference type="Pfam" id="PF02518">
    <property type="entry name" value="HATPase_c"/>
    <property type="match status" value="1"/>
</dbReference>
<dbReference type="CDD" id="cd06225">
    <property type="entry name" value="HAMP"/>
    <property type="match status" value="1"/>
</dbReference>
<accession>A0A372IJZ1</accession>
<dbReference type="CDD" id="cd00082">
    <property type="entry name" value="HisKA"/>
    <property type="match status" value="1"/>
</dbReference>
<feature type="transmembrane region" description="Helical" evidence="11">
    <location>
        <begin position="164"/>
        <end position="183"/>
    </location>
</feature>
<dbReference type="PROSITE" id="PS50109">
    <property type="entry name" value="HIS_KIN"/>
    <property type="match status" value="1"/>
</dbReference>
<dbReference type="EC" id="2.7.13.3" evidence="3"/>
<feature type="transmembrane region" description="Helical" evidence="11">
    <location>
        <begin position="12"/>
        <end position="33"/>
    </location>
</feature>
<dbReference type="InterPro" id="IPR036097">
    <property type="entry name" value="HisK_dim/P_sf"/>
</dbReference>
<keyword evidence="5" id="KW-0808">Transferase</keyword>
<dbReference type="RefSeq" id="WP_117303071.1">
    <property type="nucleotide sequence ID" value="NZ_QVQT02000007.1"/>
</dbReference>
<dbReference type="InterPro" id="IPR003660">
    <property type="entry name" value="HAMP_dom"/>
</dbReference>
<protein>
    <recommendedName>
        <fullName evidence="3">histidine kinase</fullName>
        <ecNumber evidence="3">2.7.13.3</ecNumber>
    </recommendedName>
</protein>
<dbReference type="Pfam" id="PF00672">
    <property type="entry name" value="HAMP"/>
    <property type="match status" value="1"/>
</dbReference>
<evidence type="ECO:0000259" key="12">
    <source>
        <dbReference type="PROSITE" id="PS50109"/>
    </source>
</evidence>
<evidence type="ECO:0000256" key="2">
    <source>
        <dbReference type="ARBA" id="ARBA00004370"/>
    </source>
</evidence>
<sequence length="471" mass="52895">MRALSIRLRLTLLYFTFFSAAGLLLSAATWLLLEHGLNTLMMHELDERMDDLRAVLASYGPNPDPDMLSAELMRDYRLKDDGKWLEIVSDDGRWVYYSSRSKIANPIPSPPNQTGTLIPFVTERRHSLRTLSRVLQVDGHCYMVSMAISGDMSVKILVRFRRDLWLMVPVVFLAAAGVGHFLGRRALAPVQAIVTEVREISDRNLSRRLSVSTARDELSQLSETLNQMLARIDIAFRSVRSITANASHELRTPLSLIRTRVEIALCFPRTAEEYSETLREIQTETVWMTALIEKLLALARLDSGTAQPELQPVDVSALLYRTAREWKLTAEQLRLDLQVQEPVAAVHVIGNQTDLERLLRMLVDNACRYTEAGGTVRLGVDRDAGHVSLWVRDTGIGISEEEMPRIFDRFYRGRRSQGLQRGGSGLGLSLARWIAEQHKGTITVNSVPGEGSCFRVAFPEHTATARQGSVA</sequence>
<dbReference type="SUPFAM" id="SSF158472">
    <property type="entry name" value="HAMP domain-like"/>
    <property type="match status" value="1"/>
</dbReference>
<dbReference type="PROSITE" id="PS50885">
    <property type="entry name" value="HAMP"/>
    <property type="match status" value="1"/>
</dbReference>
<dbReference type="EMBL" id="QVQT01000007">
    <property type="protein sequence ID" value="RFU15175.1"/>
    <property type="molecule type" value="Genomic_DNA"/>
</dbReference>
<evidence type="ECO:0000256" key="4">
    <source>
        <dbReference type="ARBA" id="ARBA00022553"/>
    </source>
</evidence>
<dbReference type="InterPro" id="IPR003661">
    <property type="entry name" value="HisK_dim/P_dom"/>
</dbReference>
<reference evidence="14 15" key="1">
    <citation type="submission" date="2018-08" db="EMBL/GenBank/DDBJ databases">
        <title>Acidipila sp. 4G-K13, an acidobacterium isolated from forest soil.</title>
        <authorList>
            <person name="Gao Z.-H."/>
            <person name="Qiu L.-H."/>
        </authorList>
    </citation>
    <scope>NUCLEOTIDE SEQUENCE [LARGE SCALE GENOMIC DNA]</scope>
    <source>
        <strain evidence="14 15">4G-K13</strain>
    </source>
</reference>
<keyword evidence="7" id="KW-0418">Kinase</keyword>
<comment type="caution">
    <text evidence="14">The sequence shown here is derived from an EMBL/GenBank/DDBJ whole genome shotgun (WGS) entry which is preliminary data.</text>
</comment>
<dbReference type="Gene3D" id="1.10.287.130">
    <property type="match status" value="1"/>
</dbReference>
<dbReference type="InterPro" id="IPR050428">
    <property type="entry name" value="TCS_sensor_his_kinase"/>
</dbReference>
<dbReference type="FunFam" id="3.30.565.10:FF:000006">
    <property type="entry name" value="Sensor histidine kinase WalK"/>
    <property type="match status" value="1"/>
</dbReference>